<dbReference type="InterPro" id="IPR016650">
    <property type="entry name" value="eIF3e"/>
</dbReference>
<dbReference type="Pfam" id="PF01399">
    <property type="entry name" value="PCI"/>
    <property type="match status" value="1"/>
</dbReference>
<reference evidence="6" key="1">
    <citation type="submission" date="2008-06" db="EMBL/GenBank/DDBJ databases">
        <authorList>
            <person name="Lorenzi H."/>
            <person name="Inman J."/>
            <person name="Miller J."/>
            <person name="Schobel S."/>
            <person name="Amedeo P."/>
            <person name="Caler E.V."/>
            <person name="da Silva J."/>
        </authorList>
    </citation>
    <scope>NUCLEOTIDE SEQUENCE [LARGE SCALE GENOMIC DNA]</scope>
    <source>
        <strain evidence="6">RN66</strain>
    </source>
</reference>
<dbReference type="RefSeq" id="XP_002141007.1">
    <property type="nucleotide sequence ID" value="XM_002140971.1"/>
</dbReference>
<evidence type="ECO:0000313" key="7">
    <source>
        <dbReference type="Proteomes" id="UP000001460"/>
    </source>
</evidence>
<dbReference type="Proteomes" id="UP000001460">
    <property type="component" value="Unassembled WGS sequence"/>
</dbReference>
<evidence type="ECO:0000256" key="2">
    <source>
        <dbReference type="ARBA" id="ARBA00022540"/>
    </source>
</evidence>
<feature type="region of interest" description="Disordered" evidence="4">
    <location>
        <begin position="522"/>
        <end position="548"/>
    </location>
</feature>
<evidence type="ECO:0000313" key="6">
    <source>
        <dbReference type="EMBL" id="EEA06658.1"/>
    </source>
</evidence>
<keyword evidence="7" id="KW-1185">Reference proteome</keyword>
<dbReference type="InterPro" id="IPR036390">
    <property type="entry name" value="WH_DNA-bd_sf"/>
</dbReference>
<keyword evidence="1" id="KW-0963">Cytoplasm</keyword>
<dbReference type="STRING" id="441375.B6AEP1"/>
<dbReference type="SMART" id="SM01186">
    <property type="entry name" value="eIF3_N"/>
    <property type="match status" value="1"/>
</dbReference>
<evidence type="ECO:0000259" key="5">
    <source>
        <dbReference type="PROSITE" id="PS50250"/>
    </source>
</evidence>
<dbReference type="SUPFAM" id="SSF46785">
    <property type="entry name" value="Winged helix' DNA-binding domain"/>
    <property type="match status" value="1"/>
</dbReference>
<dbReference type="GO" id="GO:0003743">
    <property type="term" value="F:translation initiation factor activity"/>
    <property type="evidence" value="ECO:0007669"/>
    <property type="project" value="UniProtKB-KW"/>
</dbReference>
<dbReference type="GO" id="GO:0005852">
    <property type="term" value="C:eukaryotic translation initiation factor 3 complex"/>
    <property type="evidence" value="ECO:0007669"/>
    <property type="project" value="InterPro"/>
</dbReference>
<feature type="domain" description="PCI" evidence="5">
    <location>
        <begin position="313"/>
        <end position="488"/>
    </location>
</feature>
<dbReference type="eggNOG" id="KOG2758">
    <property type="taxonomic scope" value="Eukaryota"/>
</dbReference>
<name>B6AEP1_CRYMR</name>
<dbReference type="InterPro" id="IPR019010">
    <property type="entry name" value="eIF3e_N"/>
</dbReference>
<evidence type="ECO:0000256" key="3">
    <source>
        <dbReference type="ARBA" id="ARBA00022917"/>
    </source>
</evidence>
<dbReference type="PANTHER" id="PTHR10317">
    <property type="entry name" value="EUKARYOTIC TRANSLATION INITIATION FACTOR 3 SUBUNIT E"/>
    <property type="match status" value="1"/>
</dbReference>
<feature type="compositionally biased region" description="Polar residues" evidence="4">
    <location>
        <begin position="532"/>
        <end position="548"/>
    </location>
</feature>
<evidence type="ECO:0000256" key="1">
    <source>
        <dbReference type="ARBA" id="ARBA00022490"/>
    </source>
</evidence>
<dbReference type="InterPro" id="IPR000717">
    <property type="entry name" value="PCI_dom"/>
</dbReference>
<dbReference type="VEuPathDB" id="CryptoDB:CMU_013330"/>
<keyword evidence="3" id="KW-0648">Protein biosynthesis</keyword>
<dbReference type="AlphaFoldDB" id="B6AEP1"/>
<accession>B6AEP1</accession>
<proteinExistence type="predicted"/>
<organism evidence="6 7">
    <name type="scientific">Cryptosporidium muris (strain RN66)</name>
    <dbReference type="NCBI Taxonomy" id="441375"/>
    <lineage>
        <taxon>Eukaryota</taxon>
        <taxon>Sar</taxon>
        <taxon>Alveolata</taxon>
        <taxon>Apicomplexa</taxon>
        <taxon>Conoidasida</taxon>
        <taxon>Coccidia</taxon>
        <taxon>Eucoccidiorida</taxon>
        <taxon>Eimeriorina</taxon>
        <taxon>Cryptosporidiidae</taxon>
        <taxon>Cryptosporidium</taxon>
    </lineage>
</organism>
<dbReference type="GeneID" id="6996337"/>
<dbReference type="OMA" id="ENEFTNG"/>
<feature type="compositionally biased region" description="Low complexity" evidence="4">
    <location>
        <begin position="522"/>
        <end position="531"/>
    </location>
</feature>
<dbReference type="EMBL" id="DS989730">
    <property type="protein sequence ID" value="EEA06658.1"/>
    <property type="molecule type" value="Genomic_DNA"/>
</dbReference>
<keyword evidence="2" id="KW-0396">Initiation factor</keyword>
<protein>
    <submittedName>
        <fullName evidence="6">PCI domain-containing protein</fullName>
    </submittedName>
</protein>
<sequence length="548" mass="63800">MADIYKDGYTENYDNINLISPYMDSKMLLYIVKWLKGRNIYYEKSVLSMEVQILKTTHLYDEMRKLDSVDLAETLAKEIENTETMESLAQSLKAFITTLKRWKDIHDESSRSLKRKSLTELQQWYISSCNNENIEFEEVIMSNSVGASNISTNQSIFPPNPIQQLLRLSRLYYLSGRYKESQNMLDILLKIIPECTNIEIPLTTRIECYFGSIANGIVSNLSLGENTIQPSMYLNYFQLIDDTLSREFHKINPKQVYLYKSWLVHWALFPLFNQYVRESSFNTDKTLVTSNYTNNSHGIMGLGSTNSNIDTNSNPNNPTNNTWCPFLDWFASERNFQVVAIICPHLFRYLACFGILMRRHKDVLDSIVNTLSFHRNSYRDSFTELLHKLLVDFDFDSSQEILVKCNSIMENDYFLFPLRNFIQGNARLLIFEIYCSIHKSIDLDTIAHELNMTNTETERWIVNLIRNLHLDGKLDYERNRVEMIDRTSNASQVISDKTRSVLFRSNMLAQNIGNNPLFNSSISSQQKGSKSNASWRANLNKQINRSEK</sequence>
<dbReference type="OrthoDB" id="417252at2759"/>
<dbReference type="SMART" id="SM00088">
    <property type="entry name" value="PINT"/>
    <property type="match status" value="1"/>
</dbReference>
<gene>
    <name evidence="6" type="ORF">CMU_013330</name>
</gene>
<evidence type="ECO:0000256" key="4">
    <source>
        <dbReference type="SAM" id="MobiDB-lite"/>
    </source>
</evidence>
<dbReference type="PROSITE" id="PS50250">
    <property type="entry name" value="PCI"/>
    <property type="match status" value="1"/>
</dbReference>